<organism evidence="2 3">
    <name type="scientific">Capnocytophaga stomatis</name>
    <dbReference type="NCBI Taxonomy" id="1848904"/>
    <lineage>
        <taxon>Bacteria</taxon>
        <taxon>Pseudomonadati</taxon>
        <taxon>Bacteroidota</taxon>
        <taxon>Flavobacteriia</taxon>
        <taxon>Flavobacteriales</taxon>
        <taxon>Flavobacteriaceae</taxon>
        <taxon>Capnocytophaga</taxon>
    </lineage>
</organism>
<keyword evidence="1" id="KW-0812">Transmembrane</keyword>
<reference evidence="3" key="1">
    <citation type="submission" date="2017-06" db="EMBL/GenBank/DDBJ databases">
        <title>Capnocytophaga spp. assemblies.</title>
        <authorList>
            <person name="Gulvik C.A."/>
        </authorList>
    </citation>
    <scope>NUCLEOTIDE SEQUENCE [LARGE SCALE GENOMIC DNA]</scope>
    <source>
        <strain evidence="3">H2177</strain>
    </source>
</reference>
<evidence type="ECO:0008006" key="4">
    <source>
        <dbReference type="Google" id="ProtNLM"/>
    </source>
</evidence>
<dbReference type="KEGG" id="csto:CGC58_05795"/>
<evidence type="ECO:0000256" key="1">
    <source>
        <dbReference type="SAM" id="Phobius"/>
    </source>
</evidence>
<feature type="transmembrane region" description="Helical" evidence="1">
    <location>
        <begin position="42"/>
        <end position="64"/>
    </location>
</feature>
<gene>
    <name evidence="2" type="ORF">CGC58_05795</name>
</gene>
<dbReference type="AlphaFoldDB" id="A0A250FVT7"/>
<keyword evidence="1" id="KW-1133">Transmembrane helix</keyword>
<name>A0A250FVT7_9FLAO</name>
<evidence type="ECO:0000313" key="2">
    <source>
        <dbReference type="EMBL" id="ATA89279.1"/>
    </source>
</evidence>
<dbReference type="RefSeq" id="WP_095895745.1">
    <property type="nucleotide sequence ID" value="NZ_BOQF01000018.1"/>
</dbReference>
<proteinExistence type="predicted"/>
<sequence length="67" mass="6843">MKRLEIKQMENVQGGDLLDGACAALGGVGAGMAVRTAMGISMLIPAWGQAVLAAGAVACLGRAWDIW</sequence>
<evidence type="ECO:0000313" key="3">
    <source>
        <dbReference type="Proteomes" id="UP000217348"/>
    </source>
</evidence>
<accession>A0A250FVT7</accession>
<dbReference type="Proteomes" id="UP000217348">
    <property type="component" value="Chromosome"/>
</dbReference>
<dbReference type="EMBL" id="CP022387">
    <property type="protein sequence ID" value="ATA89279.1"/>
    <property type="molecule type" value="Genomic_DNA"/>
</dbReference>
<protein>
    <recommendedName>
        <fullName evidence="4">Bacteriocin</fullName>
    </recommendedName>
</protein>
<keyword evidence="1" id="KW-0472">Membrane</keyword>